<evidence type="ECO:0008006" key="3">
    <source>
        <dbReference type="Google" id="ProtNLM"/>
    </source>
</evidence>
<name>A0ABT7B1P5_9CYAN</name>
<protein>
    <recommendedName>
        <fullName evidence="3">CopG family transcriptional regulator</fullName>
    </recommendedName>
</protein>
<comment type="caution">
    <text evidence="1">The sequence shown here is derived from an EMBL/GenBank/DDBJ whole genome shotgun (WGS) entry which is preliminary data.</text>
</comment>
<gene>
    <name evidence="1" type="ORF">PMG25_03170</name>
</gene>
<organism evidence="1 2">
    <name type="scientific">Roseofilum capinflatum BLCC-M114</name>
    <dbReference type="NCBI Taxonomy" id="3022440"/>
    <lineage>
        <taxon>Bacteria</taxon>
        <taxon>Bacillati</taxon>
        <taxon>Cyanobacteriota</taxon>
        <taxon>Cyanophyceae</taxon>
        <taxon>Desertifilales</taxon>
        <taxon>Desertifilaceae</taxon>
        <taxon>Roseofilum</taxon>
        <taxon>Roseofilum capinflatum</taxon>
    </lineage>
</organism>
<sequence length="118" mass="13382">MARIMKLNLNPSWQEKIAQIASDRQKTSEEVVQEAIALYLGEVAANSGDRLLALEQEVALLKQTVNQLHTLITVIRQQQLKDTSNQKTPVSETVFMPEVDDDIEDEPDEILYDFLEPS</sequence>
<accession>A0ABT7B1P5</accession>
<reference evidence="1 2" key="1">
    <citation type="submission" date="2023-01" db="EMBL/GenBank/DDBJ databases">
        <title>Novel diversity within Roseofilum (Cyanobacteria; Desertifilaceae) from marine benthic mats with descriptions of four novel species.</title>
        <authorList>
            <person name="Wang Y."/>
            <person name="Berthold D.E."/>
            <person name="Hu J."/>
            <person name="Lefler F.W."/>
            <person name="Laughinghouse H.D. IV."/>
        </authorList>
    </citation>
    <scope>NUCLEOTIDE SEQUENCE [LARGE SCALE GENOMIC DNA]</scope>
    <source>
        <strain evidence="1 2">BLCC-M114</strain>
    </source>
</reference>
<evidence type="ECO:0000313" key="1">
    <source>
        <dbReference type="EMBL" id="MDJ1173084.1"/>
    </source>
</evidence>
<keyword evidence="2" id="KW-1185">Reference proteome</keyword>
<dbReference type="Proteomes" id="UP001235849">
    <property type="component" value="Unassembled WGS sequence"/>
</dbReference>
<dbReference type="EMBL" id="JAQOSO010000012">
    <property type="protein sequence ID" value="MDJ1173084.1"/>
    <property type="molecule type" value="Genomic_DNA"/>
</dbReference>
<proteinExistence type="predicted"/>
<evidence type="ECO:0000313" key="2">
    <source>
        <dbReference type="Proteomes" id="UP001235849"/>
    </source>
</evidence>
<dbReference type="RefSeq" id="WP_283765461.1">
    <property type="nucleotide sequence ID" value="NZ_JAQOSO010000012.1"/>
</dbReference>